<dbReference type="GO" id="GO:0017056">
    <property type="term" value="F:structural constituent of nuclear pore"/>
    <property type="evidence" value="ECO:0007669"/>
    <property type="project" value="TreeGrafter"/>
</dbReference>
<feature type="coiled-coil region" evidence="1">
    <location>
        <begin position="52"/>
        <end position="128"/>
    </location>
</feature>
<accession>A0AAD8HTE6</accession>
<name>A0AAD8HTE6_9APIA</name>
<comment type="caution">
    <text evidence="2">The sequence shown here is derived from an EMBL/GenBank/DDBJ whole genome shotgun (WGS) entry which is preliminary data.</text>
</comment>
<reference evidence="2" key="2">
    <citation type="submission" date="2023-05" db="EMBL/GenBank/DDBJ databases">
        <authorList>
            <person name="Schelkunov M.I."/>
        </authorList>
    </citation>
    <scope>NUCLEOTIDE SEQUENCE</scope>
    <source>
        <strain evidence="2">Hsosn_3</strain>
        <tissue evidence="2">Leaf</tissue>
    </source>
</reference>
<evidence type="ECO:0000256" key="1">
    <source>
        <dbReference type="SAM" id="Coils"/>
    </source>
</evidence>
<organism evidence="2 3">
    <name type="scientific">Heracleum sosnowskyi</name>
    <dbReference type="NCBI Taxonomy" id="360622"/>
    <lineage>
        <taxon>Eukaryota</taxon>
        <taxon>Viridiplantae</taxon>
        <taxon>Streptophyta</taxon>
        <taxon>Embryophyta</taxon>
        <taxon>Tracheophyta</taxon>
        <taxon>Spermatophyta</taxon>
        <taxon>Magnoliopsida</taxon>
        <taxon>eudicotyledons</taxon>
        <taxon>Gunneridae</taxon>
        <taxon>Pentapetalae</taxon>
        <taxon>asterids</taxon>
        <taxon>campanulids</taxon>
        <taxon>Apiales</taxon>
        <taxon>Apiaceae</taxon>
        <taxon>Apioideae</taxon>
        <taxon>apioid superclade</taxon>
        <taxon>Tordylieae</taxon>
        <taxon>Tordyliinae</taxon>
        <taxon>Heracleum</taxon>
    </lineage>
</organism>
<reference evidence="2" key="1">
    <citation type="submission" date="2023-02" db="EMBL/GenBank/DDBJ databases">
        <title>Genome of toxic invasive species Heracleum sosnowskyi carries increased number of genes despite the absence of recent whole-genome duplications.</title>
        <authorList>
            <person name="Schelkunov M."/>
            <person name="Shtratnikova V."/>
            <person name="Makarenko M."/>
            <person name="Klepikova A."/>
            <person name="Omelchenko D."/>
            <person name="Novikova G."/>
            <person name="Obukhova E."/>
            <person name="Bogdanov V."/>
            <person name="Penin A."/>
            <person name="Logacheva M."/>
        </authorList>
    </citation>
    <scope>NUCLEOTIDE SEQUENCE</scope>
    <source>
        <strain evidence="2">Hsosn_3</strain>
        <tissue evidence="2">Leaf</tissue>
    </source>
</reference>
<evidence type="ECO:0000313" key="2">
    <source>
        <dbReference type="EMBL" id="KAK1373119.1"/>
    </source>
</evidence>
<protein>
    <submittedName>
        <fullName evidence="2">Uncharacterized protein</fullName>
    </submittedName>
</protein>
<keyword evidence="1" id="KW-0175">Coiled coil</keyword>
<dbReference type="PANTHER" id="PTHR18898:SF2">
    <property type="entry name" value="NUCLEOPROTEIN TPR"/>
    <property type="match status" value="1"/>
</dbReference>
<dbReference type="Proteomes" id="UP001237642">
    <property type="component" value="Unassembled WGS sequence"/>
</dbReference>
<dbReference type="PANTHER" id="PTHR18898">
    <property type="entry name" value="NUCLEOPROTEIN TPR-RELATED"/>
    <property type="match status" value="1"/>
</dbReference>
<evidence type="ECO:0000313" key="3">
    <source>
        <dbReference type="Proteomes" id="UP001237642"/>
    </source>
</evidence>
<proteinExistence type="predicted"/>
<dbReference type="AlphaFoldDB" id="A0AAD8HTE6"/>
<gene>
    <name evidence="2" type="ORF">POM88_029312</name>
</gene>
<keyword evidence="3" id="KW-1185">Reference proteome</keyword>
<dbReference type="GO" id="GO:0005643">
    <property type="term" value="C:nuclear pore"/>
    <property type="evidence" value="ECO:0007669"/>
    <property type="project" value="TreeGrafter"/>
</dbReference>
<dbReference type="GO" id="GO:0006406">
    <property type="term" value="P:mRNA export from nucleus"/>
    <property type="evidence" value="ECO:0007669"/>
    <property type="project" value="TreeGrafter"/>
</dbReference>
<dbReference type="EMBL" id="JAUIZM010000007">
    <property type="protein sequence ID" value="KAK1373119.1"/>
    <property type="molecule type" value="Genomic_DNA"/>
</dbReference>
<sequence>MLWGGSSYFFIVQLGLKLDSATKTAEISQASLRAERENSRALLYTNEEFKSLQLQIREMNLLRESNAQLREENKHNFDECQKLRETSQKAKTEIENLETLLAVREYDATTFKKEKEILKMAKEHLERRLSERCQNISVEEYDRMKIDVQHMQLNLKGKDSQLQEIQRSISKKEELLLLLEQEVGRSRMKLDDRERRINELLKVEVL</sequence>